<gene>
    <name evidence="13" type="ORF">GC250_05325</name>
</gene>
<sequence length="184" mass="21163">MNYFELISIALAFILLLPFTLVPWMLKKKSYPIDYYHDQIRVLKGYSQINAFSVRGIRSHLILISESTLNLDYNELQAIIAHEEGHIKLNHHVKMTLVMGIPIYTSLLLIIKGEVFFAIPILLITLLAQKVISRRFELEADRYALKTTSRDELASVISRYGERRSSLISTHPDVSTRLKNIGYS</sequence>
<keyword evidence="2 10" id="KW-0645">Protease</keyword>
<name>A0A6A9QNW4_SULME</name>
<keyword evidence="3 11" id="KW-0812">Transmembrane</keyword>
<proteinExistence type="inferred from homology"/>
<dbReference type="EMBL" id="WGGD01000005">
    <property type="protein sequence ID" value="MUN28871.1"/>
    <property type="molecule type" value="Genomic_DNA"/>
</dbReference>
<dbReference type="GO" id="GO:0046872">
    <property type="term" value="F:metal ion binding"/>
    <property type="evidence" value="ECO:0007669"/>
    <property type="project" value="UniProtKB-KW"/>
</dbReference>
<evidence type="ECO:0000256" key="9">
    <source>
        <dbReference type="ARBA" id="ARBA00023136"/>
    </source>
</evidence>
<evidence type="ECO:0000256" key="2">
    <source>
        <dbReference type="ARBA" id="ARBA00022670"/>
    </source>
</evidence>
<keyword evidence="5 10" id="KW-0378">Hydrolase</keyword>
<evidence type="ECO:0000313" key="14">
    <source>
        <dbReference type="Proteomes" id="UP000470772"/>
    </source>
</evidence>
<comment type="similarity">
    <text evidence="10">Belongs to the peptidase M48 family.</text>
</comment>
<evidence type="ECO:0000256" key="5">
    <source>
        <dbReference type="ARBA" id="ARBA00022801"/>
    </source>
</evidence>
<comment type="cofactor">
    <cofactor evidence="10">
        <name>Zn(2+)</name>
        <dbReference type="ChEBI" id="CHEBI:29105"/>
    </cofactor>
    <text evidence="10">Binds 1 zinc ion per subunit.</text>
</comment>
<evidence type="ECO:0000256" key="8">
    <source>
        <dbReference type="ARBA" id="ARBA00023049"/>
    </source>
</evidence>
<evidence type="ECO:0000256" key="1">
    <source>
        <dbReference type="ARBA" id="ARBA00022475"/>
    </source>
</evidence>
<dbReference type="PANTHER" id="PTHR43221">
    <property type="entry name" value="PROTEASE HTPX"/>
    <property type="match status" value="1"/>
</dbReference>
<dbReference type="GO" id="GO:0006508">
    <property type="term" value="P:proteolysis"/>
    <property type="evidence" value="ECO:0007669"/>
    <property type="project" value="UniProtKB-KW"/>
</dbReference>
<dbReference type="RefSeq" id="WP_156016479.1">
    <property type="nucleotide sequence ID" value="NZ_WGGD01000005.1"/>
</dbReference>
<keyword evidence="14" id="KW-1185">Reference proteome</keyword>
<feature type="domain" description="Peptidase M48" evidence="12">
    <location>
        <begin position="39"/>
        <end position="181"/>
    </location>
</feature>
<evidence type="ECO:0000259" key="12">
    <source>
        <dbReference type="Pfam" id="PF01435"/>
    </source>
</evidence>
<dbReference type="InterPro" id="IPR050083">
    <property type="entry name" value="HtpX_protease"/>
</dbReference>
<dbReference type="Proteomes" id="UP000470772">
    <property type="component" value="Unassembled WGS sequence"/>
</dbReference>
<keyword evidence="9 11" id="KW-0472">Membrane</keyword>
<dbReference type="AlphaFoldDB" id="A0A6A9QNW4"/>
<evidence type="ECO:0000256" key="3">
    <source>
        <dbReference type="ARBA" id="ARBA00022692"/>
    </source>
</evidence>
<evidence type="ECO:0000313" key="13">
    <source>
        <dbReference type="EMBL" id="MUN28871.1"/>
    </source>
</evidence>
<feature type="transmembrane region" description="Helical" evidence="11">
    <location>
        <begin position="6"/>
        <end position="26"/>
    </location>
</feature>
<dbReference type="GO" id="GO:0004222">
    <property type="term" value="F:metalloendopeptidase activity"/>
    <property type="evidence" value="ECO:0007669"/>
    <property type="project" value="InterPro"/>
</dbReference>
<evidence type="ECO:0000256" key="10">
    <source>
        <dbReference type="RuleBase" id="RU003983"/>
    </source>
</evidence>
<feature type="transmembrane region" description="Helical" evidence="11">
    <location>
        <begin position="103"/>
        <end position="128"/>
    </location>
</feature>
<protein>
    <submittedName>
        <fullName evidence="13">M48 family metalloprotease</fullName>
    </submittedName>
</protein>
<keyword evidence="8 10" id="KW-0482">Metalloprotease</keyword>
<dbReference type="Pfam" id="PF01435">
    <property type="entry name" value="Peptidase_M48"/>
    <property type="match status" value="1"/>
</dbReference>
<evidence type="ECO:0000256" key="11">
    <source>
        <dbReference type="SAM" id="Phobius"/>
    </source>
</evidence>
<keyword evidence="1" id="KW-1003">Cell membrane</keyword>
<organism evidence="13 14">
    <name type="scientific">Sulfuracidifex metallicus DSM 6482 = JCM 9184</name>
    <dbReference type="NCBI Taxonomy" id="523847"/>
    <lineage>
        <taxon>Archaea</taxon>
        <taxon>Thermoproteota</taxon>
        <taxon>Thermoprotei</taxon>
        <taxon>Sulfolobales</taxon>
        <taxon>Sulfolobaceae</taxon>
        <taxon>Sulfuracidifex</taxon>
    </lineage>
</organism>
<keyword evidence="4" id="KW-0479">Metal-binding</keyword>
<accession>A0A6A9QNW4</accession>
<keyword evidence="7 11" id="KW-1133">Transmembrane helix</keyword>
<dbReference type="PANTHER" id="PTHR43221:SF2">
    <property type="entry name" value="PROTEASE HTPX HOMOLOG"/>
    <property type="match status" value="1"/>
</dbReference>
<keyword evidence="6 10" id="KW-0862">Zinc</keyword>
<evidence type="ECO:0000256" key="7">
    <source>
        <dbReference type="ARBA" id="ARBA00022989"/>
    </source>
</evidence>
<dbReference type="InterPro" id="IPR001915">
    <property type="entry name" value="Peptidase_M48"/>
</dbReference>
<comment type="caution">
    <text evidence="13">The sequence shown here is derived from an EMBL/GenBank/DDBJ whole genome shotgun (WGS) entry which is preliminary data.</text>
</comment>
<evidence type="ECO:0000256" key="4">
    <source>
        <dbReference type="ARBA" id="ARBA00022723"/>
    </source>
</evidence>
<reference evidence="13 14" key="1">
    <citation type="submission" date="2019-10" db="EMBL/GenBank/DDBJ databases">
        <title>Sequencing and Assembly of Multiple Reported Metal-Biooxidizing Members of the Extremely Thermoacidophilic Archaeal Family Sulfolobaceae.</title>
        <authorList>
            <person name="Counts J.A."/>
            <person name="Kelly R.M."/>
        </authorList>
    </citation>
    <scope>NUCLEOTIDE SEQUENCE [LARGE SCALE GENOMIC DNA]</scope>
    <source>
        <strain evidence="13 14">DSM 6482</strain>
    </source>
</reference>
<evidence type="ECO:0000256" key="6">
    <source>
        <dbReference type="ARBA" id="ARBA00022833"/>
    </source>
</evidence>
<dbReference type="Gene3D" id="3.30.2010.10">
    <property type="entry name" value="Metalloproteases ('zincins'), catalytic domain"/>
    <property type="match status" value="1"/>
</dbReference>